<evidence type="ECO:0000256" key="2">
    <source>
        <dbReference type="SAM" id="MobiDB-lite"/>
    </source>
</evidence>
<feature type="region of interest" description="Disordered" evidence="2">
    <location>
        <begin position="404"/>
        <end position="514"/>
    </location>
</feature>
<reference evidence="3 4" key="1">
    <citation type="submission" date="2014-06" db="EMBL/GenBank/DDBJ databases">
        <authorList>
            <person name="Swart Estienne"/>
        </authorList>
    </citation>
    <scope>NUCLEOTIDE SEQUENCE [LARGE SCALE GENOMIC DNA]</scope>
    <source>
        <strain evidence="3 4">130c</strain>
    </source>
</reference>
<accession>A0A078A0W1</accession>
<dbReference type="EMBL" id="CCKQ01003306">
    <property type="protein sequence ID" value="CDW74429.1"/>
    <property type="molecule type" value="Genomic_DNA"/>
</dbReference>
<dbReference type="InParanoid" id="A0A078A0W1"/>
<evidence type="ECO:0000313" key="3">
    <source>
        <dbReference type="EMBL" id="CDW74429.1"/>
    </source>
</evidence>
<evidence type="ECO:0000313" key="4">
    <source>
        <dbReference type="Proteomes" id="UP000039865"/>
    </source>
</evidence>
<feature type="coiled-coil region" evidence="1">
    <location>
        <begin position="93"/>
        <end position="146"/>
    </location>
</feature>
<feature type="compositionally biased region" description="Basic and acidic residues" evidence="2">
    <location>
        <begin position="420"/>
        <end position="451"/>
    </location>
</feature>
<feature type="compositionally biased region" description="Polar residues" evidence="2">
    <location>
        <begin position="410"/>
        <end position="419"/>
    </location>
</feature>
<proteinExistence type="predicted"/>
<feature type="compositionally biased region" description="Polar residues" evidence="2">
    <location>
        <begin position="749"/>
        <end position="761"/>
    </location>
</feature>
<organism evidence="3 4">
    <name type="scientific">Stylonychia lemnae</name>
    <name type="common">Ciliate</name>
    <dbReference type="NCBI Taxonomy" id="5949"/>
    <lineage>
        <taxon>Eukaryota</taxon>
        <taxon>Sar</taxon>
        <taxon>Alveolata</taxon>
        <taxon>Ciliophora</taxon>
        <taxon>Intramacronucleata</taxon>
        <taxon>Spirotrichea</taxon>
        <taxon>Stichotrichia</taxon>
        <taxon>Sporadotrichida</taxon>
        <taxon>Oxytrichidae</taxon>
        <taxon>Stylonychinae</taxon>
        <taxon>Stylonychia</taxon>
    </lineage>
</organism>
<sequence length="951" mass="111115">MPNGLGFGSQPLSSRMTPQQDYYQYIGIDHQELLEKYGIPQLNEIQPDTWKNIPFPIVTAIKSLVRCELLNFNRVTENDKSVYELQCEINNQLKQLEKMIKKVEQNGNQASETIRNQISNNFSGVKNELEQAANRTALMVKQLHEEIKKFDSENEQNDDHLKSWVAQYFELRKQDLVSYIDAGDLRLTKQIRDFADNGFKDSKDFDQLQKMLTNKFGTYDKYVEEMKNNTDKMISEFNIIKDSIDAQFETSLPNRFKQLGDRFNKLYEAVNQLEKVKFPELANLVNEFSIEYEKTRIETKVKQGFIDDTLKQLMNDLDKLTAKFGYIQEDFELKRRESIVYTQDNIKQLKDTYNRLLENQKNDVADKVRSLNFLIDKGGKRMNQNYEQLKAKIEELTGQKFELPALSERTPYNDSIMEQKSNKDNRDSRFKRQEQTSQFEKDQNSSIRNDDYENLEENNLEGQEKPDRQNSEEEEDNQWKKDFERKLSKRGSMDDAKREDNKIKMQLDNSQEEKDKLENIDQEKIKAGVKFQDTENKYKTMPTFNQRKILGDKSKTQKINAVDQPVVKDQLIYQRVDNIQIVVAEILKTLQLTAQQVMAENTQNLDRLELLSQNYKVDEQKSRQLFDTMKYQQEIKEKTQAIHLKLSNFDSYFKKLISYERNRDVSPQAGATDTTPRSSNIAASNFGGGLMSSPFKEPKQSEDNTSKTIDLPTPASKKHLKVNKTKQQNKSISPRNQQSDQSRNQNESLTTRNQEEVSTFEFNYGNADPVKSTVTIRAPSQMKIDIKKRQKVQFRTINNQSQDAPITTRISANDVLSSILEDQSRQNLDSKMTIHMDPIMTFNKHSSRNFNEMMDGKKKKASRTSSQDQNRSELDRLPPLINHIDITRTENQLFQNQELKVQRLQKTRDQQLSVQNISLIQPKPQPLEVKYQGLTDLNKKSPRRQKTYIGL</sequence>
<evidence type="ECO:0000256" key="1">
    <source>
        <dbReference type="SAM" id="Coils"/>
    </source>
</evidence>
<keyword evidence="4" id="KW-1185">Reference proteome</keyword>
<gene>
    <name evidence="3" type="primary">Contig12075.g12912</name>
    <name evidence="3" type="ORF">STYLEM_3408</name>
</gene>
<name>A0A078A0W1_STYLE</name>
<protein>
    <submittedName>
        <fullName evidence="3">Uncharacterized protein</fullName>
    </submittedName>
</protein>
<feature type="coiled-coil region" evidence="1">
    <location>
        <begin position="339"/>
        <end position="399"/>
    </location>
</feature>
<dbReference type="AlphaFoldDB" id="A0A078A0W1"/>
<keyword evidence="1" id="KW-0175">Coiled coil</keyword>
<feature type="region of interest" description="Disordered" evidence="2">
    <location>
        <begin position="854"/>
        <end position="876"/>
    </location>
</feature>
<feature type="compositionally biased region" description="Low complexity" evidence="2">
    <location>
        <begin position="733"/>
        <end position="748"/>
    </location>
</feature>
<dbReference type="Proteomes" id="UP000039865">
    <property type="component" value="Unassembled WGS sequence"/>
</dbReference>
<feature type="region of interest" description="Disordered" evidence="2">
    <location>
        <begin position="665"/>
        <end position="765"/>
    </location>
</feature>
<feature type="compositionally biased region" description="Basic and acidic residues" evidence="2">
    <location>
        <begin position="462"/>
        <end position="514"/>
    </location>
</feature>
<feature type="compositionally biased region" description="Basic and acidic residues" evidence="2">
    <location>
        <begin position="696"/>
        <end position="705"/>
    </location>
</feature>
<feature type="compositionally biased region" description="Polar residues" evidence="2">
    <location>
        <begin position="669"/>
        <end position="683"/>
    </location>
</feature>